<dbReference type="InterPro" id="IPR041588">
    <property type="entry name" value="Integrase_H2C2"/>
</dbReference>
<protein>
    <recommendedName>
        <fullName evidence="1">Integrase zinc-binding domain-containing protein</fullName>
    </recommendedName>
</protein>
<feature type="domain" description="Integrase zinc-binding" evidence="1">
    <location>
        <begin position="24"/>
        <end position="78"/>
    </location>
</feature>
<organism evidence="2 3">
    <name type="scientific">Paspalum notatum var. saurae</name>
    <dbReference type="NCBI Taxonomy" id="547442"/>
    <lineage>
        <taxon>Eukaryota</taxon>
        <taxon>Viridiplantae</taxon>
        <taxon>Streptophyta</taxon>
        <taxon>Embryophyta</taxon>
        <taxon>Tracheophyta</taxon>
        <taxon>Spermatophyta</taxon>
        <taxon>Magnoliopsida</taxon>
        <taxon>Liliopsida</taxon>
        <taxon>Poales</taxon>
        <taxon>Poaceae</taxon>
        <taxon>PACMAD clade</taxon>
        <taxon>Panicoideae</taxon>
        <taxon>Andropogonodae</taxon>
        <taxon>Paspaleae</taxon>
        <taxon>Paspalinae</taxon>
        <taxon>Paspalum</taxon>
    </lineage>
</organism>
<dbReference type="EMBL" id="CP144753">
    <property type="protein sequence ID" value="WVZ94347.1"/>
    <property type="molecule type" value="Genomic_DNA"/>
</dbReference>
<dbReference type="Gene3D" id="1.10.340.70">
    <property type="match status" value="1"/>
</dbReference>
<evidence type="ECO:0000313" key="3">
    <source>
        <dbReference type="Proteomes" id="UP001341281"/>
    </source>
</evidence>
<dbReference type="AlphaFoldDB" id="A0AAQ3XFD2"/>
<reference evidence="2 3" key="1">
    <citation type="submission" date="2024-02" db="EMBL/GenBank/DDBJ databases">
        <title>High-quality chromosome-scale genome assembly of Pensacola bahiagrass (Paspalum notatum Flugge var. saurae).</title>
        <authorList>
            <person name="Vega J.M."/>
            <person name="Podio M."/>
            <person name="Orjuela J."/>
            <person name="Siena L.A."/>
            <person name="Pessino S.C."/>
            <person name="Combes M.C."/>
            <person name="Mariac C."/>
            <person name="Albertini E."/>
            <person name="Pupilli F."/>
            <person name="Ortiz J.P.A."/>
            <person name="Leblanc O."/>
        </authorList>
    </citation>
    <scope>NUCLEOTIDE SEQUENCE [LARGE SCALE GENOMIC DNA]</scope>
    <source>
        <strain evidence="2">R1</strain>
        <tissue evidence="2">Leaf</tissue>
    </source>
</reference>
<gene>
    <name evidence="2" type="ORF">U9M48_040247</name>
</gene>
<name>A0AAQ3XFD2_PASNO</name>
<keyword evidence="3" id="KW-1185">Reference proteome</keyword>
<evidence type="ECO:0000259" key="1">
    <source>
        <dbReference type="Pfam" id="PF17921"/>
    </source>
</evidence>
<sequence>MLGDPWSLMDGMVLYNKRLYLPSPSPLLPEILAVVHDVGHDAIEKILHRFRKDFHTPCAQTTIQDFVCHDITCRQKKTKHLHLAGPLLPLTVLSSIWSDISMDFI</sequence>
<evidence type="ECO:0000313" key="2">
    <source>
        <dbReference type="EMBL" id="WVZ94347.1"/>
    </source>
</evidence>
<dbReference type="Proteomes" id="UP001341281">
    <property type="component" value="Chromosome 09"/>
</dbReference>
<proteinExistence type="predicted"/>
<accession>A0AAQ3XFD2</accession>
<dbReference type="Pfam" id="PF17921">
    <property type="entry name" value="Integrase_H2C2"/>
    <property type="match status" value="1"/>
</dbReference>